<dbReference type="STRING" id="334426.A0A0R3PFT0"/>
<reference evidence="2 3" key="2">
    <citation type="submission" date="2018-11" db="EMBL/GenBank/DDBJ databases">
        <authorList>
            <consortium name="Pathogen Informatics"/>
        </authorList>
    </citation>
    <scope>NUCLEOTIDE SEQUENCE [LARGE SCALE GENOMIC DNA]</scope>
    <source>
        <strain evidence="2 3">Costa Rica</strain>
    </source>
</reference>
<evidence type="ECO:0000313" key="2">
    <source>
        <dbReference type="EMBL" id="VDM54652.1"/>
    </source>
</evidence>
<keyword evidence="3" id="KW-1185">Reference proteome</keyword>
<evidence type="ECO:0000256" key="1">
    <source>
        <dbReference type="ARBA" id="ARBA00009431"/>
    </source>
</evidence>
<gene>
    <name evidence="2" type="ORF">ACOC_LOCUS3067</name>
</gene>
<dbReference type="Gene3D" id="3.40.50.11320">
    <property type="match status" value="1"/>
</dbReference>
<dbReference type="OrthoDB" id="443318at2759"/>
<dbReference type="AlphaFoldDB" id="A0A0R3PFT0"/>
<dbReference type="Proteomes" id="UP000267027">
    <property type="component" value="Unassembled WGS sequence"/>
</dbReference>
<evidence type="ECO:0000313" key="4">
    <source>
        <dbReference type="WBParaSite" id="ACOC_0000306601-mRNA-1"/>
    </source>
</evidence>
<dbReference type="SUPFAM" id="SSF53474">
    <property type="entry name" value="alpha/beta-Hydrolases"/>
    <property type="match status" value="1"/>
</dbReference>
<name>A0A0R3PFT0_ANGCS</name>
<dbReference type="GO" id="GO:0006508">
    <property type="term" value="P:proteolysis"/>
    <property type="evidence" value="ECO:0007669"/>
    <property type="project" value="InterPro"/>
</dbReference>
<evidence type="ECO:0000313" key="3">
    <source>
        <dbReference type="Proteomes" id="UP000267027"/>
    </source>
</evidence>
<sequence length="127" mass="14637">MSVWCSSVILGDGIRRKISLRLWNEIEHKKTVELHAMKGGGHFVPTDRPGQALQMFHNFGCNKGYSTPLTLNLSRQPLLEQYKPIIPTVPRMKADMIFALSGLIFKPDFHQHSDYLRVSPHVLLHYW</sequence>
<protein>
    <submittedName>
        <fullName evidence="4">Epoxide hydrolase</fullName>
    </submittedName>
</protein>
<dbReference type="InterPro" id="IPR029058">
    <property type="entry name" value="AB_hydrolase_fold"/>
</dbReference>
<dbReference type="EMBL" id="UYYA01000786">
    <property type="protein sequence ID" value="VDM54652.1"/>
    <property type="molecule type" value="Genomic_DNA"/>
</dbReference>
<organism evidence="4">
    <name type="scientific">Angiostrongylus costaricensis</name>
    <name type="common">Nematode worm</name>
    <dbReference type="NCBI Taxonomy" id="334426"/>
    <lineage>
        <taxon>Eukaryota</taxon>
        <taxon>Metazoa</taxon>
        <taxon>Ecdysozoa</taxon>
        <taxon>Nematoda</taxon>
        <taxon>Chromadorea</taxon>
        <taxon>Rhabditida</taxon>
        <taxon>Rhabditina</taxon>
        <taxon>Rhabditomorpha</taxon>
        <taxon>Strongyloidea</taxon>
        <taxon>Metastrongylidae</taxon>
        <taxon>Angiostrongylus</taxon>
    </lineage>
</organism>
<reference evidence="4" key="1">
    <citation type="submission" date="2017-02" db="UniProtKB">
        <authorList>
            <consortium name="WormBaseParasite"/>
        </authorList>
    </citation>
    <scope>IDENTIFICATION</scope>
</reference>
<dbReference type="InterPro" id="IPR001563">
    <property type="entry name" value="Peptidase_S10"/>
</dbReference>
<dbReference type="WBParaSite" id="ACOC_0000306601-mRNA-1">
    <property type="protein sequence ID" value="ACOC_0000306601-mRNA-1"/>
    <property type="gene ID" value="ACOC_0000306601"/>
</dbReference>
<comment type="similarity">
    <text evidence="1">Belongs to the peptidase S10 family.</text>
</comment>
<dbReference type="GO" id="GO:0004185">
    <property type="term" value="F:serine-type carboxypeptidase activity"/>
    <property type="evidence" value="ECO:0007669"/>
    <property type="project" value="InterPro"/>
</dbReference>
<accession>A0A0R3PFT0</accession>
<dbReference type="Pfam" id="PF00450">
    <property type="entry name" value="Peptidase_S10"/>
    <property type="match status" value="1"/>
</dbReference>
<proteinExistence type="inferred from homology"/>